<dbReference type="EC" id="2.1.-.-" evidence="2"/>
<feature type="domain" description="Methyltransferase type 11" evidence="1">
    <location>
        <begin position="51"/>
        <end position="165"/>
    </location>
</feature>
<dbReference type="Proteomes" id="UP001626549">
    <property type="component" value="Chromosome"/>
</dbReference>
<keyword evidence="2" id="KW-0489">Methyltransferase</keyword>
<organism evidence="2 3">
    <name type="scientific">Congregibacter brevis</name>
    <dbReference type="NCBI Taxonomy" id="3081201"/>
    <lineage>
        <taxon>Bacteria</taxon>
        <taxon>Pseudomonadati</taxon>
        <taxon>Pseudomonadota</taxon>
        <taxon>Gammaproteobacteria</taxon>
        <taxon>Cellvibrionales</taxon>
        <taxon>Halieaceae</taxon>
        <taxon>Congregibacter</taxon>
    </lineage>
</organism>
<proteinExistence type="predicted"/>
<dbReference type="SUPFAM" id="SSF53335">
    <property type="entry name" value="S-adenosyl-L-methionine-dependent methyltransferases"/>
    <property type="match status" value="1"/>
</dbReference>
<keyword evidence="2" id="KW-0808">Transferase</keyword>
<dbReference type="RefSeq" id="WP_407329758.1">
    <property type="nucleotide sequence ID" value="NZ_CP136865.1"/>
</dbReference>
<evidence type="ECO:0000259" key="1">
    <source>
        <dbReference type="Pfam" id="PF08241"/>
    </source>
</evidence>
<dbReference type="EMBL" id="CP136865">
    <property type="protein sequence ID" value="WOJ98392.1"/>
    <property type="molecule type" value="Genomic_DNA"/>
</dbReference>
<protein>
    <submittedName>
        <fullName evidence="2">Class I SAM-dependent methyltransferase</fullName>
        <ecNumber evidence="2">2.1.-.-</ecNumber>
    </submittedName>
</protein>
<keyword evidence="3" id="KW-1185">Reference proteome</keyword>
<dbReference type="InterPro" id="IPR013216">
    <property type="entry name" value="Methyltransf_11"/>
</dbReference>
<dbReference type="Pfam" id="PF08241">
    <property type="entry name" value="Methyltransf_11"/>
    <property type="match status" value="1"/>
</dbReference>
<dbReference type="InterPro" id="IPR029063">
    <property type="entry name" value="SAM-dependent_MTases_sf"/>
</dbReference>
<evidence type="ECO:0000313" key="3">
    <source>
        <dbReference type="Proteomes" id="UP001626549"/>
    </source>
</evidence>
<evidence type="ECO:0000313" key="2">
    <source>
        <dbReference type="EMBL" id="WOJ98392.1"/>
    </source>
</evidence>
<sequence>MDLWDRMTKRDQALPPRWLRFDSQSDFEEIGLHLKKLCTEYGGLTPGCSVLDIGCGVGRLAAPLTHFLDSNSRYEGFDVDKQAIAWCQRAIGSRHRNFNFRLTSVNNEHYNPDGEERGENFQFPYEKNAFDFAVATSVFTHLSTEDAKQYLRELSRVLKPGASAVLTWYVLEDAQGTENQGQDLSFDTPIDAFSATATPKNPLAAMAFRPDFILETIADVDLIPIADIYPGTWRVDEGPTHQDLLIVHKPTS</sequence>
<dbReference type="GO" id="GO:0008168">
    <property type="term" value="F:methyltransferase activity"/>
    <property type="evidence" value="ECO:0007669"/>
    <property type="project" value="UniProtKB-KW"/>
</dbReference>
<dbReference type="Gene3D" id="3.40.50.150">
    <property type="entry name" value="Vaccinia Virus protein VP39"/>
    <property type="match status" value="1"/>
</dbReference>
<dbReference type="PANTHER" id="PTHR43464:SF23">
    <property type="entry name" value="JUVENILE HORMONE ACID O-METHYLTRANSFERASE"/>
    <property type="match status" value="1"/>
</dbReference>
<dbReference type="GO" id="GO:0032259">
    <property type="term" value="P:methylation"/>
    <property type="evidence" value="ECO:0007669"/>
    <property type="project" value="UniProtKB-KW"/>
</dbReference>
<dbReference type="PANTHER" id="PTHR43464">
    <property type="entry name" value="METHYLTRANSFERASE"/>
    <property type="match status" value="1"/>
</dbReference>
<accession>A0ABZ0IFU1</accession>
<dbReference type="CDD" id="cd02440">
    <property type="entry name" value="AdoMet_MTases"/>
    <property type="match status" value="1"/>
</dbReference>
<gene>
    <name evidence="2" type="ORF">R0137_07430</name>
</gene>
<reference evidence="2 3" key="1">
    <citation type="submission" date="2023-10" db="EMBL/GenBank/DDBJ databases">
        <title>Two novel species belonging to the OM43/NOR5 clade.</title>
        <authorList>
            <person name="Park M."/>
        </authorList>
    </citation>
    <scope>NUCLEOTIDE SEQUENCE [LARGE SCALE GENOMIC DNA]</scope>
    <source>
        <strain evidence="2 3">IMCC45268</strain>
    </source>
</reference>
<name>A0ABZ0IFU1_9GAMM</name>